<accession>A0A481W6Y9</accession>
<evidence type="ECO:0000313" key="2">
    <source>
        <dbReference type="Proteomes" id="UP000293575"/>
    </source>
</evidence>
<sequence>MKVVKEEVGPTRTPIDYNKLADFYNSAEIGGAVEMDEQVYNITLFKKALSRRDLELDVDFTAFNKDGKTLVKRLSQARMTKD</sequence>
<evidence type="ECO:0000313" key="1">
    <source>
        <dbReference type="EMBL" id="QBJ04520.1"/>
    </source>
</evidence>
<dbReference type="Proteomes" id="UP000293575">
    <property type="component" value="Segment"/>
</dbReference>
<reference evidence="1" key="1">
    <citation type="submission" date="2019-01" db="EMBL/GenBank/DDBJ databases">
        <authorList>
            <person name="Hylling O."/>
            <person name="Carstens A.B."/>
            <person name="Hansen L.H."/>
        </authorList>
    </citation>
    <scope>NUCLEOTIDE SEQUENCE [LARGE SCALE GENOMIC DNA]</scope>
</reference>
<proteinExistence type="predicted"/>
<dbReference type="EMBL" id="MK473373">
    <property type="protein sequence ID" value="QBJ04520.1"/>
    <property type="molecule type" value="Genomic_DNA"/>
</dbReference>
<dbReference type="KEGG" id="vg:55011820"/>
<name>A0A481W6Y9_9CAUD</name>
<dbReference type="RefSeq" id="YP_009820384.1">
    <property type="nucleotide sequence ID" value="NC_048166.1"/>
</dbReference>
<keyword evidence="2" id="KW-1185">Reference proteome</keyword>
<protein>
    <submittedName>
        <fullName evidence="1">Uncharacterized protein</fullName>
    </submittedName>
</protein>
<dbReference type="GeneID" id="55011820"/>
<organism evidence="1 2">
    <name type="scientific">Pseudomonas phage Lana</name>
    <dbReference type="NCBI Taxonomy" id="2530172"/>
    <lineage>
        <taxon>Viruses</taxon>
        <taxon>Duplodnaviria</taxon>
        <taxon>Heunggongvirae</taxon>
        <taxon>Uroviricota</taxon>
        <taxon>Caudoviricetes</taxon>
        <taxon>Lanavirus</taxon>
        <taxon>Lanavirus lana</taxon>
    </lineage>
</organism>